<dbReference type="Proteomes" id="UP000265520">
    <property type="component" value="Unassembled WGS sequence"/>
</dbReference>
<evidence type="ECO:0000313" key="3">
    <source>
        <dbReference type="Proteomes" id="UP000265520"/>
    </source>
</evidence>
<reference evidence="2 3" key="1">
    <citation type="journal article" date="2018" name="Front. Plant Sci.">
        <title>Red Clover (Trifolium pratense) and Zigzag Clover (T. medium) - A Picture of Genomic Similarities and Differences.</title>
        <authorList>
            <person name="Dluhosova J."/>
            <person name="Istvanek J."/>
            <person name="Nedelnik J."/>
            <person name="Repkova J."/>
        </authorList>
    </citation>
    <scope>NUCLEOTIDE SEQUENCE [LARGE SCALE GENOMIC DNA]</scope>
    <source>
        <strain evidence="3">cv. 10/8</strain>
        <tissue evidence="2">Leaf</tissue>
    </source>
</reference>
<feature type="non-terminal residue" evidence="2">
    <location>
        <position position="27"/>
    </location>
</feature>
<dbReference type="AlphaFoldDB" id="A0A392UYU8"/>
<evidence type="ECO:0000313" key="2">
    <source>
        <dbReference type="EMBL" id="MCI80312.1"/>
    </source>
</evidence>
<dbReference type="EMBL" id="LXQA010992766">
    <property type="protein sequence ID" value="MCI80312.1"/>
    <property type="molecule type" value="Genomic_DNA"/>
</dbReference>
<accession>A0A392UYU8</accession>
<sequence length="27" mass="2786">MLLPAPGSTAPPLKSVYSPPYATVRGD</sequence>
<keyword evidence="3" id="KW-1185">Reference proteome</keyword>
<organism evidence="2 3">
    <name type="scientific">Trifolium medium</name>
    <dbReference type="NCBI Taxonomy" id="97028"/>
    <lineage>
        <taxon>Eukaryota</taxon>
        <taxon>Viridiplantae</taxon>
        <taxon>Streptophyta</taxon>
        <taxon>Embryophyta</taxon>
        <taxon>Tracheophyta</taxon>
        <taxon>Spermatophyta</taxon>
        <taxon>Magnoliopsida</taxon>
        <taxon>eudicotyledons</taxon>
        <taxon>Gunneridae</taxon>
        <taxon>Pentapetalae</taxon>
        <taxon>rosids</taxon>
        <taxon>fabids</taxon>
        <taxon>Fabales</taxon>
        <taxon>Fabaceae</taxon>
        <taxon>Papilionoideae</taxon>
        <taxon>50 kb inversion clade</taxon>
        <taxon>NPAAA clade</taxon>
        <taxon>Hologalegina</taxon>
        <taxon>IRL clade</taxon>
        <taxon>Trifolieae</taxon>
        <taxon>Trifolium</taxon>
    </lineage>
</organism>
<proteinExistence type="predicted"/>
<name>A0A392UYU8_9FABA</name>
<feature type="region of interest" description="Disordered" evidence="1">
    <location>
        <begin position="1"/>
        <end position="27"/>
    </location>
</feature>
<protein>
    <submittedName>
        <fullName evidence="2">Uncharacterized protein</fullName>
    </submittedName>
</protein>
<comment type="caution">
    <text evidence="2">The sequence shown here is derived from an EMBL/GenBank/DDBJ whole genome shotgun (WGS) entry which is preliminary data.</text>
</comment>
<evidence type="ECO:0000256" key="1">
    <source>
        <dbReference type="SAM" id="MobiDB-lite"/>
    </source>
</evidence>